<feature type="lipid moiety-binding region" description="N-palmitoyl cysteine" evidence="13">
    <location>
        <position position="17"/>
    </location>
</feature>
<proteinExistence type="inferred from homology"/>
<keyword evidence="8 12" id="KW-0998">Cell outer membrane</keyword>
<evidence type="ECO:0000313" key="16">
    <source>
        <dbReference type="Proteomes" id="UP000009336"/>
    </source>
</evidence>
<dbReference type="InterPro" id="IPR012674">
    <property type="entry name" value="Calycin"/>
</dbReference>
<accession>K8WPL1</accession>
<comment type="similarity">
    <text evidence="2 12">Belongs to the calycin superfamily. Lipocalin family.</text>
</comment>
<evidence type="ECO:0000256" key="7">
    <source>
        <dbReference type="ARBA" id="ARBA00023139"/>
    </source>
</evidence>
<dbReference type="PIRSF" id="PIRSF036893">
    <property type="entry name" value="Lipocalin_ApoD"/>
    <property type="match status" value="1"/>
</dbReference>
<evidence type="ECO:0000256" key="5">
    <source>
        <dbReference type="ARBA" id="ARBA00023121"/>
    </source>
</evidence>
<dbReference type="PROSITE" id="PS00213">
    <property type="entry name" value="LIPOCALIN"/>
    <property type="match status" value="1"/>
</dbReference>
<dbReference type="Gene3D" id="2.40.128.20">
    <property type="match status" value="1"/>
</dbReference>
<evidence type="ECO:0000313" key="15">
    <source>
        <dbReference type="EMBL" id="EKT62563.1"/>
    </source>
</evidence>
<dbReference type="eggNOG" id="COG3040">
    <property type="taxonomic scope" value="Bacteria"/>
</dbReference>
<evidence type="ECO:0000256" key="8">
    <source>
        <dbReference type="ARBA" id="ARBA00023237"/>
    </source>
</evidence>
<keyword evidence="5 12" id="KW-0446">Lipid-binding</keyword>
<comment type="caution">
    <text evidence="15">The sequence shown here is derived from an EMBL/GenBank/DDBJ whole genome shotgun (WGS) entry which is preliminary data.</text>
</comment>
<dbReference type="PANTHER" id="PTHR10612:SF34">
    <property type="entry name" value="APOLIPOPROTEIN D"/>
    <property type="match status" value="1"/>
</dbReference>
<evidence type="ECO:0000256" key="9">
    <source>
        <dbReference type="ARBA" id="ARBA00023288"/>
    </source>
</evidence>
<dbReference type="HOGENOM" id="CLU_068449_3_0_6"/>
<dbReference type="OrthoDB" id="9793905at2"/>
<sequence>MMRSFFALFTSFILSGCSVKPPNDIHPITGFELSRYLGQWHEIARIDNRFEKGLVQVTADYSLRDDGGVKVVNRGWEENQGRWKESIGKAYFVESPEKGALKVSFFGPFYGGYNIIKLDNNYQYSLVVGPNKDYLWVLSRTPTMPSELLEEYIQFATQYGFERSKIMILQ</sequence>
<evidence type="ECO:0000256" key="11">
    <source>
        <dbReference type="ARBA" id="ARBA00071217"/>
    </source>
</evidence>
<dbReference type="EMBL" id="AKKL01000019">
    <property type="protein sequence ID" value="EKT62563.1"/>
    <property type="molecule type" value="Genomic_DNA"/>
</dbReference>
<dbReference type="InterPro" id="IPR000566">
    <property type="entry name" value="Lipocln_cytosolic_FA-bd_dom"/>
</dbReference>
<comment type="function">
    <text evidence="10 12">Involved in the storage or transport of lipids necessary for membrane maintenance under stressful conditions. Displays a binding preference for lysophospholipids.</text>
</comment>
<comment type="subunit">
    <text evidence="3 12">Homodimer.</text>
</comment>
<dbReference type="FunFam" id="2.40.128.20:FF:000002">
    <property type="entry name" value="Outer membrane lipoprotein Blc"/>
    <property type="match status" value="1"/>
</dbReference>
<dbReference type="Pfam" id="PF08212">
    <property type="entry name" value="Lipocalin_2"/>
    <property type="match status" value="1"/>
</dbReference>
<keyword evidence="16" id="KW-1185">Reference proteome</keyword>
<evidence type="ECO:0000256" key="12">
    <source>
        <dbReference type="PIRNR" id="PIRNR036893"/>
    </source>
</evidence>
<feature type="lipid moiety-binding region" description="S-diacylglycerol cysteine" evidence="13">
    <location>
        <position position="17"/>
    </location>
</feature>
<dbReference type="STRING" id="1141662.OOA_07138"/>
<reference evidence="15 16" key="1">
    <citation type="journal article" date="2012" name="BMC Genomics">
        <title>Comparative genomics of bacteria in the genus Providencia isolated from wild Drosophila melanogaster.</title>
        <authorList>
            <person name="Galac M.R."/>
            <person name="Lazzaro B.P."/>
        </authorList>
    </citation>
    <scope>NUCLEOTIDE SEQUENCE [LARGE SCALE GENOMIC DNA]</scope>
    <source>
        <strain evidence="15 16">DSM 19968</strain>
    </source>
</reference>
<dbReference type="SUPFAM" id="SSF50814">
    <property type="entry name" value="Lipocalins"/>
    <property type="match status" value="1"/>
</dbReference>
<dbReference type="GO" id="GO:0006950">
    <property type="term" value="P:response to stress"/>
    <property type="evidence" value="ECO:0007669"/>
    <property type="project" value="UniProtKB-ARBA"/>
</dbReference>
<comment type="subcellular location">
    <subcellularLocation>
        <location evidence="1">Cell outer membrane</location>
        <topology evidence="1">Lipid-anchor</topology>
    </subcellularLocation>
</comment>
<dbReference type="InterPro" id="IPR022271">
    <property type="entry name" value="Lipocalin_ApoD"/>
</dbReference>
<evidence type="ECO:0000256" key="10">
    <source>
        <dbReference type="ARBA" id="ARBA00057024"/>
    </source>
</evidence>
<gene>
    <name evidence="15" type="ORF">OOA_07138</name>
</gene>
<protein>
    <recommendedName>
        <fullName evidence="11 12">Outer membrane lipoprotein Blc</fullName>
    </recommendedName>
</protein>
<name>K8WPL1_9GAMM</name>
<dbReference type="InterPro" id="IPR047202">
    <property type="entry name" value="Lipocalin_Blc-like_dom"/>
</dbReference>
<dbReference type="PANTHER" id="PTHR10612">
    <property type="entry name" value="APOLIPOPROTEIN D"/>
    <property type="match status" value="1"/>
</dbReference>
<dbReference type="InterPro" id="IPR002446">
    <property type="entry name" value="Lipocalin_bac"/>
</dbReference>
<evidence type="ECO:0000256" key="1">
    <source>
        <dbReference type="ARBA" id="ARBA00004459"/>
    </source>
</evidence>
<dbReference type="PATRIC" id="fig|1141662.3.peg.1446"/>
<evidence type="ECO:0000259" key="14">
    <source>
        <dbReference type="Pfam" id="PF08212"/>
    </source>
</evidence>
<keyword evidence="7 13" id="KW-0564">Palmitate</keyword>
<dbReference type="GO" id="GO:0008289">
    <property type="term" value="F:lipid binding"/>
    <property type="evidence" value="ECO:0007669"/>
    <property type="project" value="UniProtKB-UniRule"/>
</dbReference>
<dbReference type="InterPro" id="IPR022272">
    <property type="entry name" value="Lipocalin_CS"/>
</dbReference>
<dbReference type="GO" id="GO:0009279">
    <property type="term" value="C:cell outer membrane"/>
    <property type="evidence" value="ECO:0007669"/>
    <property type="project" value="UniProtKB-SubCell"/>
</dbReference>
<keyword evidence="9 12" id="KW-0449">Lipoprotein</keyword>
<keyword evidence="4" id="KW-0732">Signal</keyword>
<dbReference type="PRINTS" id="PR01171">
    <property type="entry name" value="BCTLIPOCALIN"/>
</dbReference>
<dbReference type="CDD" id="cd19438">
    <property type="entry name" value="lipocalin_Blc-like"/>
    <property type="match status" value="1"/>
</dbReference>
<dbReference type="AlphaFoldDB" id="K8WPL1"/>
<keyword evidence="6 12" id="KW-0472">Membrane</keyword>
<dbReference type="PROSITE" id="PS51257">
    <property type="entry name" value="PROKAR_LIPOPROTEIN"/>
    <property type="match status" value="1"/>
</dbReference>
<dbReference type="Proteomes" id="UP000009336">
    <property type="component" value="Unassembled WGS sequence"/>
</dbReference>
<evidence type="ECO:0000256" key="2">
    <source>
        <dbReference type="ARBA" id="ARBA00006889"/>
    </source>
</evidence>
<evidence type="ECO:0000256" key="13">
    <source>
        <dbReference type="PIRSR" id="PIRSR036893-52"/>
    </source>
</evidence>
<evidence type="ECO:0000256" key="4">
    <source>
        <dbReference type="ARBA" id="ARBA00022729"/>
    </source>
</evidence>
<evidence type="ECO:0000256" key="3">
    <source>
        <dbReference type="ARBA" id="ARBA00011738"/>
    </source>
</evidence>
<evidence type="ECO:0000256" key="6">
    <source>
        <dbReference type="ARBA" id="ARBA00023136"/>
    </source>
</evidence>
<organism evidence="15 16">
    <name type="scientific">Providencia burhodogranariea DSM 19968</name>
    <dbReference type="NCBI Taxonomy" id="1141662"/>
    <lineage>
        <taxon>Bacteria</taxon>
        <taxon>Pseudomonadati</taxon>
        <taxon>Pseudomonadota</taxon>
        <taxon>Gammaproteobacteria</taxon>
        <taxon>Enterobacterales</taxon>
        <taxon>Morganellaceae</taxon>
        <taxon>Providencia</taxon>
    </lineage>
</organism>
<feature type="domain" description="Lipocalin/cytosolic fatty-acid binding" evidence="14">
    <location>
        <begin position="32"/>
        <end position="167"/>
    </location>
</feature>
<dbReference type="RefSeq" id="WP_008911454.1">
    <property type="nucleotide sequence ID" value="NZ_KB233222.1"/>
</dbReference>